<proteinExistence type="predicted"/>
<dbReference type="SUPFAM" id="SSF52540">
    <property type="entry name" value="P-loop containing nucleoside triphosphate hydrolases"/>
    <property type="match status" value="1"/>
</dbReference>
<dbReference type="EMBL" id="JARJCM010000014">
    <property type="protein sequence ID" value="KAJ7041950.1"/>
    <property type="molecule type" value="Genomic_DNA"/>
</dbReference>
<dbReference type="Proteomes" id="UP001218188">
    <property type="component" value="Unassembled WGS sequence"/>
</dbReference>
<dbReference type="InterPro" id="IPR003593">
    <property type="entry name" value="AAA+_ATPase"/>
</dbReference>
<accession>A0AAD6TBD7</accession>
<organism evidence="4 5">
    <name type="scientific">Mycena alexandri</name>
    <dbReference type="NCBI Taxonomy" id="1745969"/>
    <lineage>
        <taxon>Eukaryota</taxon>
        <taxon>Fungi</taxon>
        <taxon>Dikarya</taxon>
        <taxon>Basidiomycota</taxon>
        <taxon>Agaricomycotina</taxon>
        <taxon>Agaricomycetes</taxon>
        <taxon>Agaricomycetidae</taxon>
        <taxon>Agaricales</taxon>
        <taxon>Marasmiineae</taxon>
        <taxon>Mycenaceae</taxon>
        <taxon>Mycena</taxon>
    </lineage>
</organism>
<dbReference type="Gene3D" id="3.40.50.300">
    <property type="entry name" value="P-loop containing nucleotide triphosphate hydrolases"/>
    <property type="match status" value="1"/>
</dbReference>
<evidence type="ECO:0000256" key="1">
    <source>
        <dbReference type="ARBA" id="ARBA00022741"/>
    </source>
</evidence>
<gene>
    <name evidence="4" type="ORF">C8F04DRAFT_111795</name>
</gene>
<sequence>MKNVKFSYPGGKSDGNALHDISFSIKPGQLVVIVGPNGSGKSTLLKLLTRLFDCTSGQVLVNEEDIRECKLSDLRSATAVLAQDYQIFPLSLAENIGMGNPEVVADQKLIQDSARKGGADTFISKRVDKYSTVLEPKAIHLLGQAAFKGDGSEIAQIYCNSKEEKEEISGGEQQRVAASRTFMRLTCGEVKLIIADEPSSNLDPRGESEMFRNLLNERQGKTMIFVTHRFGHLTKQADLILCMKDGHLVEQGTHDKLMEIRGENGERGEYCKLYEIQARPFTDV</sequence>
<keyword evidence="5" id="KW-1185">Reference proteome</keyword>
<evidence type="ECO:0000313" key="4">
    <source>
        <dbReference type="EMBL" id="KAJ7041950.1"/>
    </source>
</evidence>
<dbReference type="Pfam" id="PF00005">
    <property type="entry name" value="ABC_tran"/>
    <property type="match status" value="1"/>
</dbReference>
<reference evidence="4" key="1">
    <citation type="submission" date="2023-03" db="EMBL/GenBank/DDBJ databases">
        <title>Massive genome expansion in bonnet fungi (Mycena s.s.) driven by repeated elements and novel gene families across ecological guilds.</title>
        <authorList>
            <consortium name="Lawrence Berkeley National Laboratory"/>
            <person name="Harder C.B."/>
            <person name="Miyauchi S."/>
            <person name="Viragh M."/>
            <person name="Kuo A."/>
            <person name="Thoen E."/>
            <person name="Andreopoulos B."/>
            <person name="Lu D."/>
            <person name="Skrede I."/>
            <person name="Drula E."/>
            <person name="Henrissat B."/>
            <person name="Morin E."/>
            <person name="Kohler A."/>
            <person name="Barry K."/>
            <person name="LaButti K."/>
            <person name="Morin E."/>
            <person name="Salamov A."/>
            <person name="Lipzen A."/>
            <person name="Mereny Z."/>
            <person name="Hegedus B."/>
            <person name="Baldrian P."/>
            <person name="Stursova M."/>
            <person name="Weitz H."/>
            <person name="Taylor A."/>
            <person name="Grigoriev I.V."/>
            <person name="Nagy L.G."/>
            <person name="Martin F."/>
            <person name="Kauserud H."/>
        </authorList>
    </citation>
    <scope>NUCLEOTIDE SEQUENCE</scope>
    <source>
        <strain evidence="4">CBHHK200</strain>
    </source>
</reference>
<evidence type="ECO:0000256" key="2">
    <source>
        <dbReference type="ARBA" id="ARBA00022840"/>
    </source>
</evidence>
<dbReference type="InterPro" id="IPR027417">
    <property type="entry name" value="P-loop_NTPase"/>
</dbReference>
<protein>
    <submittedName>
        <fullName evidence="4">P-loop containing nucleoside triphosphate hydrolase protein</fullName>
    </submittedName>
</protein>
<keyword evidence="1" id="KW-0547">Nucleotide-binding</keyword>
<comment type="caution">
    <text evidence="4">The sequence shown here is derived from an EMBL/GenBank/DDBJ whole genome shotgun (WGS) entry which is preliminary data.</text>
</comment>
<dbReference type="PANTHER" id="PTHR43394">
    <property type="entry name" value="ATP-DEPENDENT PERMEASE MDL1, MITOCHONDRIAL"/>
    <property type="match status" value="1"/>
</dbReference>
<dbReference type="PANTHER" id="PTHR43394:SF1">
    <property type="entry name" value="ATP-BINDING CASSETTE SUB-FAMILY B MEMBER 10, MITOCHONDRIAL"/>
    <property type="match status" value="1"/>
</dbReference>
<evidence type="ECO:0000259" key="3">
    <source>
        <dbReference type="PROSITE" id="PS50893"/>
    </source>
</evidence>
<keyword evidence="4" id="KW-0378">Hydrolase</keyword>
<keyword evidence="2" id="KW-0067">ATP-binding</keyword>
<dbReference type="InterPro" id="IPR039421">
    <property type="entry name" value="Type_1_exporter"/>
</dbReference>
<evidence type="ECO:0000313" key="5">
    <source>
        <dbReference type="Proteomes" id="UP001218188"/>
    </source>
</evidence>
<dbReference type="SMART" id="SM00382">
    <property type="entry name" value="AAA"/>
    <property type="match status" value="1"/>
</dbReference>
<feature type="domain" description="ABC transporter" evidence="3">
    <location>
        <begin position="1"/>
        <end position="270"/>
    </location>
</feature>
<dbReference type="PROSITE" id="PS50893">
    <property type="entry name" value="ABC_TRANSPORTER_2"/>
    <property type="match status" value="1"/>
</dbReference>
<dbReference type="AlphaFoldDB" id="A0AAD6TBD7"/>
<dbReference type="InterPro" id="IPR003439">
    <property type="entry name" value="ABC_transporter-like_ATP-bd"/>
</dbReference>
<dbReference type="GO" id="GO:0005524">
    <property type="term" value="F:ATP binding"/>
    <property type="evidence" value="ECO:0007669"/>
    <property type="project" value="UniProtKB-KW"/>
</dbReference>
<dbReference type="GO" id="GO:0015421">
    <property type="term" value="F:ABC-type oligopeptide transporter activity"/>
    <property type="evidence" value="ECO:0007669"/>
    <property type="project" value="TreeGrafter"/>
</dbReference>
<dbReference type="GO" id="GO:0016887">
    <property type="term" value="F:ATP hydrolysis activity"/>
    <property type="evidence" value="ECO:0007669"/>
    <property type="project" value="InterPro"/>
</dbReference>
<name>A0AAD6TBD7_9AGAR</name>